<keyword evidence="1" id="KW-1133">Transmembrane helix</keyword>
<proteinExistence type="predicted"/>
<dbReference type="HOGENOM" id="CLU_2260250_0_0_6"/>
<protein>
    <submittedName>
        <fullName evidence="2">Integral membrane protein</fullName>
    </submittedName>
</protein>
<evidence type="ECO:0000256" key="1">
    <source>
        <dbReference type="SAM" id="Phobius"/>
    </source>
</evidence>
<sequence>MKLSITTIVAKLASLETNGLVVICMNIKSGLLNLLKNPNLYIAAVGTIPGVVTGGIIGILSGCYIAPLFGLFSGYKDHQFGIDVDLLTGGAFGLIIGVILGEH</sequence>
<feature type="transmembrane region" description="Helical" evidence="1">
    <location>
        <begin position="39"/>
        <end position="72"/>
    </location>
</feature>
<keyword evidence="1" id="KW-0812">Transmembrane</keyword>
<keyword evidence="1" id="KW-0472">Membrane</keyword>
<accession>A0A098G9F8</accession>
<feature type="transmembrane region" description="Helical" evidence="1">
    <location>
        <begin position="84"/>
        <end position="101"/>
    </location>
</feature>
<reference evidence="3" key="1">
    <citation type="submission" date="2014-09" db="EMBL/GenBank/DDBJ databases">
        <authorList>
            <person name="Gomez-Valero L."/>
        </authorList>
    </citation>
    <scope>NUCLEOTIDE SEQUENCE [LARGE SCALE GENOMIC DNA]</scope>
    <source>
        <strain evidence="3">ATCC700992</strain>
    </source>
</reference>
<dbReference type="Proteomes" id="UP000032430">
    <property type="component" value="Chromosome I"/>
</dbReference>
<dbReference type="KEGG" id="lfa:LFA_3781"/>
<gene>
    <name evidence="2" type="ORF">LFA_3781</name>
</gene>
<organism evidence="2 3">
    <name type="scientific">Legionella fallonii LLAP-10</name>
    <dbReference type="NCBI Taxonomy" id="1212491"/>
    <lineage>
        <taxon>Bacteria</taxon>
        <taxon>Pseudomonadati</taxon>
        <taxon>Pseudomonadota</taxon>
        <taxon>Gammaproteobacteria</taxon>
        <taxon>Legionellales</taxon>
        <taxon>Legionellaceae</taxon>
        <taxon>Legionella</taxon>
    </lineage>
</organism>
<name>A0A098G9F8_9GAMM</name>
<keyword evidence="3" id="KW-1185">Reference proteome</keyword>
<evidence type="ECO:0000313" key="3">
    <source>
        <dbReference type="Proteomes" id="UP000032430"/>
    </source>
</evidence>
<dbReference type="AlphaFoldDB" id="A0A098G9F8"/>
<evidence type="ECO:0000313" key="2">
    <source>
        <dbReference type="EMBL" id="CEG59103.1"/>
    </source>
</evidence>
<dbReference type="EMBL" id="LN614827">
    <property type="protein sequence ID" value="CEG59103.1"/>
    <property type="molecule type" value="Genomic_DNA"/>
</dbReference>